<feature type="transmembrane region" description="Helical" evidence="8">
    <location>
        <begin position="267"/>
        <end position="286"/>
    </location>
</feature>
<dbReference type="SUPFAM" id="SSF103473">
    <property type="entry name" value="MFS general substrate transporter"/>
    <property type="match status" value="1"/>
</dbReference>
<feature type="transmembrane region" description="Helical" evidence="8">
    <location>
        <begin position="230"/>
        <end position="247"/>
    </location>
</feature>
<feature type="transmembrane region" description="Helical" evidence="8">
    <location>
        <begin position="435"/>
        <end position="455"/>
    </location>
</feature>
<protein>
    <submittedName>
        <fullName evidence="10">MFS transporter</fullName>
    </submittedName>
</protein>
<comment type="caution">
    <text evidence="10">The sequence shown here is derived from an EMBL/GenBank/DDBJ whole genome shotgun (WGS) entry which is preliminary data.</text>
</comment>
<dbReference type="Gene3D" id="1.20.1250.20">
    <property type="entry name" value="MFS general substrate transporter like domains"/>
    <property type="match status" value="1"/>
</dbReference>
<evidence type="ECO:0000256" key="7">
    <source>
        <dbReference type="ARBA" id="ARBA00023251"/>
    </source>
</evidence>
<gene>
    <name evidence="10" type="ORF">RM844_22085</name>
</gene>
<reference evidence="11" key="1">
    <citation type="submission" date="2023-07" db="EMBL/GenBank/DDBJ databases">
        <title>30 novel species of actinomycetes from the DSMZ collection.</title>
        <authorList>
            <person name="Nouioui I."/>
        </authorList>
    </citation>
    <scope>NUCLEOTIDE SEQUENCE [LARGE SCALE GENOMIC DNA]</scope>
    <source>
        <strain evidence="11">DSM 44915</strain>
    </source>
</reference>
<keyword evidence="3" id="KW-1003">Cell membrane</keyword>
<comment type="subcellular location">
    <subcellularLocation>
        <location evidence="1">Cell membrane</location>
        <topology evidence="1">Multi-pass membrane protein</topology>
    </subcellularLocation>
</comment>
<dbReference type="InterPro" id="IPR020846">
    <property type="entry name" value="MFS_dom"/>
</dbReference>
<dbReference type="RefSeq" id="WP_311669070.1">
    <property type="nucleotide sequence ID" value="NZ_JAVREO010000014.1"/>
</dbReference>
<evidence type="ECO:0000256" key="3">
    <source>
        <dbReference type="ARBA" id="ARBA00022475"/>
    </source>
</evidence>
<name>A0ABU2JVI9_9ACTN</name>
<keyword evidence="4 8" id="KW-0812">Transmembrane</keyword>
<feature type="domain" description="Major facilitator superfamily (MFS) profile" evidence="9">
    <location>
        <begin position="14"/>
        <end position="463"/>
    </location>
</feature>
<evidence type="ECO:0000256" key="6">
    <source>
        <dbReference type="ARBA" id="ARBA00023136"/>
    </source>
</evidence>
<feature type="transmembrane region" description="Helical" evidence="8">
    <location>
        <begin position="12"/>
        <end position="35"/>
    </location>
</feature>
<keyword evidence="7" id="KW-0046">Antibiotic resistance</keyword>
<evidence type="ECO:0000256" key="8">
    <source>
        <dbReference type="SAM" id="Phobius"/>
    </source>
</evidence>
<evidence type="ECO:0000313" key="11">
    <source>
        <dbReference type="Proteomes" id="UP001183410"/>
    </source>
</evidence>
<dbReference type="InterPro" id="IPR036259">
    <property type="entry name" value="MFS_trans_sf"/>
</dbReference>
<sequence>MTGTGSLERGRGAAYGLLASVQVALLMAMMVLNVALDEVRHTLSLTAAELALVNAAYPVAFCGLLLLGGRLGDVRGHRVVFLAGCAVFVAASVGAGASVGFGSLLAARFGQGVGAALAAPAALALAGGLFEEPAARRRALAVWGGLPAVGGALGLVTGGPLVAVASWRWVSTVPVLVVAVALAAWRRLPAGRPVAGQRVPVVGALLVTSGLSASCYGLITVTAAPSPGPALAVLLAGAAALAAFATVERRGAQPLVPSGLFGSARRLTGLVALGAGAAGVFTLSYFLPLHLQQREGLGPGLTSAAYLPYAVVLVAVSAGSGRLTARLGPRRALTVGLSSAAAGLAVLSLIALPAAPQVLPLVGTLLFPAGVALVFAAGAVIALDGVPARHAGVAGGLLNAAVETGPTLGFAALVSLAAGASTALGDGGDAAARSLGYGVALAATAAAYLLLAAVAHRTIGPTRS</sequence>
<dbReference type="PANTHER" id="PTHR42718">
    <property type="entry name" value="MAJOR FACILITATOR SUPERFAMILY MULTIDRUG TRANSPORTER MFSC"/>
    <property type="match status" value="1"/>
</dbReference>
<evidence type="ECO:0000313" key="10">
    <source>
        <dbReference type="EMBL" id="MDT0268979.1"/>
    </source>
</evidence>
<feature type="transmembrane region" description="Helical" evidence="8">
    <location>
        <begin position="200"/>
        <end position="224"/>
    </location>
</feature>
<dbReference type="Gene3D" id="1.20.1720.10">
    <property type="entry name" value="Multidrug resistance protein D"/>
    <property type="match status" value="1"/>
</dbReference>
<keyword evidence="11" id="KW-1185">Reference proteome</keyword>
<feature type="transmembrane region" description="Helical" evidence="8">
    <location>
        <begin position="142"/>
        <end position="163"/>
    </location>
</feature>
<dbReference type="InterPro" id="IPR011701">
    <property type="entry name" value="MFS"/>
</dbReference>
<accession>A0ABU2JVI9</accession>
<feature type="transmembrane region" description="Helical" evidence="8">
    <location>
        <begin position="47"/>
        <end position="67"/>
    </location>
</feature>
<feature type="transmembrane region" description="Helical" evidence="8">
    <location>
        <begin position="79"/>
        <end position="106"/>
    </location>
</feature>
<evidence type="ECO:0000256" key="2">
    <source>
        <dbReference type="ARBA" id="ARBA00022448"/>
    </source>
</evidence>
<keyword evidence="2" id="KW-0813">Transport</keyword>
<dbReference type="PANTHER" id="PTHR42718:SF46">
    <property type="entry name" value="BLR6921 PROTEIN"/>
    <property type="match status" value="1"/>
</dbReference>
<feature type="transmembrane region" description="Helical" evidence="8">
    <location>
        <begin position="112"/>
        <end position="130"/>
    </location>
</feature>
<keyword evidence="5 8" id="KW-1133">Transmembrane helix</keyword>
<evidence type="ECO:0000259" key="9">
    <source>
        <dbReference type="PROSITE" id="PS50850"/>
    </source>
</evidence>
<evidence type="ECO:0000256" key="5">
    <source>
        <dbReference type="ARBA" id="ARBA00022989"/>
    </source>
</evidence>
<proteinExistence type="predicted"/>
<feature type="transmembrane region" description="Helical" evidence="8">
    <location>
        <begin position="169"/>
        <end position="188"/>
    </location>
</feature>
<feature type="transmembrane region" description="Helical" evidence="8">
    <location>
        <begin position="332"/>
        <end position="352"/>
    </location>
</feature>
<evidence type="ECO:0000256" key="4">
    <source>
        <dbReference type="ARBA" id="ARBA00022692"/>
    </source>
</evidence>
<dbReference type="Proteomes" id="UP001183410">
    <property type="component" value="Unassembled WGS sequence"/>
</dbReference>
<feature type="transmembrane region" description="Helical" evidence="8">
    <location>
        <begin position="306"/>
        <end position="325"/>
    </location>
</feature>
<keyword evidence="6 8" id="KW-0472">Membrane</keyword>
<evidence type="ECO:0000256" key="1">
    <source>
        <dbReference type="ARBA" id="ARBA00004651"/>
    </source>
</evidence>
<dbReference type="EMBL" id="JAVREO010000014">
    <property type="protein sequence ID" value="MDT0268979.1"/>
    <property type="molecule type" value="Genomic_DNA"/>
</dbReference>
<feature type="transmembrane region" description="Helical" evidence="8">
    <location>
        <begin position="404"/>
        <end position="423"/>
    </location>
</feature>
<feature type="transmembrane region" description="Helical" evidence="8">
    <location>
        <begin position="358"/>
        <end position="383"/>
    </location>
</feature>
<dbReference type="PROSITE" id="PS50850">
    <property type="entry name" value="MFS"/>
    <property type="match status" value="1"/>
</dbReference>
<dbReference type="Pfam" id="PF07690">
    <property type="entry name" value="MFS_1"/>
    <property type="match status" value="1"/>
</dbReference>
<organism evidence="10 11">
    <name type="scientific">Streptomyces chisholmiae</name>
    <dbReference type="NCBI Taxonomy" id="3075540"/>
    <lineage>
        <taxon>Bacteria</taxon>
        <taxon>Bacillati</taxon>
        <taxon>Actinomycetota</taxon>
        <taxon>Actinomycetes</taxon>
        <taxon>Kitasatosporales</taxon>
        <taxon>Streptomycetaceae</taxon>
        <taxon>Streptomyces</taxon>
    </lineage>
</organism>